<comment type="subcellular location">
    <subcellularLocation>
        <location evidence="1">Late endosome membrane</location>
        <topology evidence="1">Peripheral membrane protein</topology>
        <orientation evidence="1">Cytoplasmic side</orientation>
    </subcellularLocation>
</comment>
<evidence type="ECO:0000256" key="4">
    <source>
        <dbReference type="ARBA" id="ARBA00022771"/>
    </source>
</evidence>
<dbReference type="Pfam" id="PF05131">
    <property type="entry name" value="Pep3_Vps18"/>
    <property type="match status" value="1"/>
</dbReference>
<dbReference type="InterPro" id="IPR007810">
    <property type="entry name" value="Pep3/Vps18_beta-prop"/>
</dbReference>
<dbReference type="GO" id="GO:0031902">
    <property type="term" value="C:late endosome membrane"/>
    <property type="evidence" value="ECO:0007669"/>
    <property type="project" value="UniProtKB-SubCell"/>
</dbReference>
<evidence type="ECO:0000313" key="11">
    <source>
        <dbReference type="WBParaSite" id="SSLN_0001625601-mRNA-1"/>
    </source>
</evidence>
<evidence type="ECO:0000256" key="5">
    <source>
        <dbReference type="ARBA" id="ARBA00022833"/>
    </source>
</evidence>
<dbReference type="GO" id="GO:0008333">
    <property type="term" value="P:endosome to lysosome transport"/>
    <property type="evidence" value="ECO:0007669"/>
    <property type="project" value="TreeGrafter"/>
</dbReference>
<dbReference type="SUPFAM" id="SSF57850">
    <property type="entry name" value="RING/U-box"/>
    <property type="match status" value="1"/>
</dbReference>
<keyword evidence="3" id="KW-0479">Metal-binding</keyword>
<keyword evidence="5" id="KW-0862">Zinc</keyword>
<evidence type="ECO:0000256" key="6">
    <source>
        <dbReference type="ARBA" id="ARBA00023136"/>
    </source>
</evidence>
<keyword evidence="6" id="KW-0472">Membrane</keyword>
<feature type="domain" description="Pep3/Vps18 beta-propeller" evidence="9">
    <location>
        <begin position="24"/>
        <end position="109"/>
    </location>
</feature>
<keyword evidence="7" id="KW-0175">Coiled coil</keyword>
<dbReference type="AlphaFoldDB" id="A0A183TGR4"/>
<reference evidence="11" key="1">
    <citation type="submission" date="2016-06" db="UniProtKB">
        <authorList>
            <consortium name="WormBaseParasite"/>
        </authorList>
    </citation>
    <scope>IDENTIFICATION</scope>
</reference>
<evidence type="ECO:0000256" key="2">
    <source>
        <dbReference type="ARBA" id="ARBA00017338"/>
    </source>
</evidence>
<feature type="region of interest" description="Disordered" evidence="8">
    <location>
        <begin position="1"/>
        <end position="21"/>
    </location>
</feature>
<dbReference type="GO" id="GO:0030674">
    <property type="term" value="F:protein-macromolecule adaptor activity"/>
    <property type="evidence" value="ECO:0007669"/>
    <property type="project" value="TreeGrafter"/>
</dbReference>
<dbReference type="WBParaSite" id="SSLN_0001625601-mRNA-1">
    <property type="protein sequence ID" value="SSLN_0001625601-mRNA-1"/>
    <property type="gene ID" value="SSLN_0001625601"/>
</dbReference>
<evidence type="ECO:0000256" key="8">
    <source>
        <dbReference type="SAM" id="MobiDB-lite"/>
    </source>
</evidence>
<dbReference type="PANTHER" id="PTHR23323:SF26">
    <property type="entry name" value="VACUOLAR PROTEIN SORTING-ASSOCIATED PROTEIN 18 HOMOLOG"/>
    <property type="match status" value="1"/>
</dbReference>
<feature type="domain" description="Pep3/Vps18 RING C-terminal" evidence="10">
    <location>
        <begin position="777"/>
        <end position="814"/>
    </location>
</feature>
<protein>
    <recommendedName>
        <fullName evidence="2">Vacuolar protein sorting-associated protein 18 homolog</fullName>
    </recommendedName>
</protein>
<sequence length="842" mass="92976">LESSCLLDSGSSTAGTGADQPFRSASLTSHTKLIAYPTAAGEHLSLPLGIALTAFHVVVAYADRVKVINTLDDRLVFSARTPDQLGGGQTNSICQDPVTGRVWVVGNKGVCQLAVENEDARIWRIYLERGEFEEARKFCKNAEHLERVNCREAEYLFSRGDYVRSAQLFAETSTPFEEIALRFSQTSVLASQAASKTPITEGIALTEEYLYEDAEAAVDNLPDSTEEADQEADNLIPVGINLQLMTPSTPLKAFLRARLERLIKSPAAASVGQASIVAVWLIELLLGEIGLLEDRCSKVNAPAVHREELLDVRKEFRHLITSDLVKTIMPSLKSLIYQLLTSHGNHEDFVFFAKTVGDHAELVDHYMSLGMYTEALFTLSAHPSCANLHLKYAVQLSSCDPKTLVDAWIRAGQRLDPSRLLPTILLLPNEEATRYLEFAVDQLHCSNQAVHHQLIMLYASAAASAELPNIEVRLLDYLARFTTPSLCDVFSDVVRNAGLDLSDPVKVLTGDASSGSTALKIIEPGNCFFTSLLCLHSTVSFWPIFRDWKVMLQLSLSATVFTGCVLRHLHVAAAAAHLWCRVGLGLTMACGTQTDEAPQAVGEDGGNWGTQRTASIRMPYDPGFALRISMEKGCLRSTVFLLKSLGLYEQAVQEALDKNNVDLAKEIVNSEALEVDTQRALWLRIARHVISDKSNLQEATALLRESSLLSLEDVFPLFPDFVTIDQFKEIICESLDAYSSQIEQLKAEMRATVDSTNEIRAQLTDLKSHFEIIPENARCTHCLYALALRTFYVFPCGHFFHTDCLMNLSIELHTLGSPRGSRNGRLEPPASPTLGIQYRPSL</sequence>
<evidence type="ECO:0000259" key="9">
    <source>
        <dbReference type="Pfam" id="PF05131"/>
    </source>
</evidence>
<dbReference type="GO" id="GO:0008270">
    <property type="term" value="F:zinc ion binding"/>
    <property type="evidence" value="ECO:0007669"/>
    <property type="project" value="UniProtKB-KW"/>
</dbReference>
<dbReference type="InterPro" id="IPR058919">
    <property type="entry name" value="Pep3/Vps18_RING_C"/>
</dbReference>
<name>A0A183TGR4_SCHSO</name>
<dbReference type="GO" id="GO:0007032">
    <property type="term" value="P:endosome organization"/>
    <property type="evidence" value="ECO:0007669"/>
    <property type="project" value="TreeGrafter"/>
</dbReference>
<dbReference type="PANTHER" id="PTHR23323">
    <property type="entry name" value="VACUOLAR PROTEIN SORTING-ASSOCIATED PROTEIN"/>
    <property type="match status" value="1"/>
</dbReference>
<evidence type="ECO:0000256" key="7">
    <source>
        <dbReference type="SAM" id="Coils"/>
    </source>
</evidence>
<dbReference type="GO" id="GO:0006904">
    <property type="term" value="P:vesicle docking involved in exocytosis"/>
    <property type="evidence" value="ECO:0007669"/>
    <property type="project" value="TreeGrafter"/>
</dbReference>
<dbReference type="Pfam" id="PF26148">
    <property type="entry name" value="VPS18_RING_C"/>
    <property type="match status" value="1"/>
</dbReference>
<evidence type="ECO:0000256" key="3">
    <source>
        <dbReference type="ARBA" id="ARBA00022723"/>
    </source>
</evidence>
<evidence type="ECO:0000259" key="10">
    <source>
        <dbReference type="Pfam" id="PF26148"/>
    </source>
</evidence>
<evidence type="ECO:0000256" key="1">
    <source>
        <dbReference type="ARBA" id="ARBA00004492"/>
    </source>
</evidence>
<dbReference type="GO" id="GO:0030897">
    <property type="term" value="C:HOPS complex"/>
    <property type="evidence" value="ECO:0007669"/>
    <property type="project" value="TreeGrafter"/>
</dbReference>
<keyword evidence="4" id="KW-0863">Zinc-finger</keyword>
<organism evidence="11">
    <name type="scientific">Schistocephalus solidus</name>
    <name type="common">Tapeworm</name>
    <dbReference type="NCBI Taxonomy" id="70667"/>
    <lineage>
        <taxon>Eukaryota</taxon>
        <taxon>Metazoa</taxon>
        <taxon>Spiralia</taxon>
        <taxon>Lophotrochozoa</taxon>
        <taxon>Platyhelminthes</taxon>
        <taxon>Cestoda</taxon>
        <taxon>Eucestoda</taxon>
        <taxon>Diphyllobothriidea</taxon>
        <taxon>Diphyllobothriidae</taxon>
        <taxon>Schistocephalus</taxon>
    </lineage>
</organism>
<feature type="coiled-coil region" evidence="7">
    <location>
        <begin position="728"/>
        <end position="755"/>
    </location>
</feature>
<dbReference type="GO" id="GO:0007040">
    <property type="term" value="P:lysosome organization"/>
    <property type="evidence" value="ECO:0007669"/>
    <property type="project" value="TreeGrafter"/>
</dbReference>
<dbReference type="GO" id="GO:0048284">
    <property type="term" value="P:organelle fusion"/>
    <property type="evidence" value="ECO:0007669"/>
    <property type="project" value="TreeGrafter"/>
</dbReference>
<accession>A0A183TGR4</accession>
<proteinExistence type="predicted"/>